<dbReference type="InterPro" id="IPR001732">
    <property type="entry name" value="UDP-Glc/GDP-Man_DH_N"/>
</dbReference>
<evidence type="ECO:0000256" key="2">
    <source>
        <dbReference type="ARBA" id="ARBA00006601"/>
    </source>
</evidence>
<dbReference type="NCBIfam" id="TIGR03026">
    <property type="entry name" value="NDP-sugDHase"/>
    <property type="match status" value="1"/>
</dbReference>
<dbReference type="Pfam" id="PF03721">
    <property type="entry name" value="UDPG_MGDP_dh_N"/>
    <property type="match status" value="1"/>
</dbReference>
<protein>
    <recommendedName>
        <fullName evidence="4 9">UDP-glucose 6-dehydrogenase</fullName>
        <ecNumber evidence="3 9">1.1.1.22</ecNumber>
    </recommendedName>
</protein>
<evidence type="ECO:0000256" key="9">
    <source>
        <dbReference type="PIRNR" id="PIRNR000124"/>
    </source>
</evidence>
<feature type="binding site" evidence="11">
    <location>
        <position position="197"/>
    </location>
    <ligand>
        <name>substrate</name>
    </ligand>
</feature>
<feature type="binding site" evidence="12">
    <location>
        <position position="314"/>
    </location>
    <ligand>
        <name>NAD(+)</name>
        <dbReference type="ChEBI" id="CHEBI:57540"/>
    </ligand>
</feature>
<accession>A0AAJ2IUP8</accession>
<comment type="caution">
    <text evidence="14">The sequence shown here is derived from an EMBL/GenBank/DDBJ whole genome shotgun (WGS) entry which is preliminary data.</text>
</comment>
<name>A0AAJ2IUP8_9LACT</name>
<feature type="binding site" evidence="11">
    <location>
        <begin position="242"/>
        <end position="246"/>
    </location>
    <ligand>
        <name>substrate</name>
    </ligand>
</feature>
<evidence type="ECO:0000256" key="4">
    <source>
        <dbReference type="ARBA" id="ARBA00015132"/>
    </source>
</evidence>
<comment type="similarity">
    <text evidence="2 9">Belongs to the UDP-glucose/GDP-mannose dehydrogenase family.</text>
</comment>
<dbReference type="InterPro" id="IPR008927">
    <property type="entry name" value="6-PGluconate_DH-like_C_sf"/>
</dbReference>
<evidence type="ECO:0000259" key="13">
    <source>
        <dbReference type="SMART" id="SM00984"/>
    </source>
</evidence>
<dbReference type="GO" id="GO:0000271">
    <property type="term" value="P:polysaccharide biosynthetic process"/>
    <property type="evidence" value="ECO:0007669"/>
    <property type="project" value="InterPro"/>
</dbReference>
<dbReference type="SUPFAM" id="SSF51735">
    <property type="entry name" value="NAD(P)-binding Rossmann-fold domains"/>
    <property type="match status" value="1"/>
</dbReference>
<dbReference type="InterPro" id="IPR017476">
    <property type="entry name" value="UDP-Glc/GDP-Man"/>
</dbReference>
<dbReference type="PANTHER" id="PTHR43750">
    <property type="entry name" value="UDP-GLUCOSE 6-DEHYDROGENASE TUAD"/>
    <property type="match status" value="1"/>
</dbReference>
<evidence type="ECO:0000256" key="1">
    <source>
        <dbReference type="ARBA" id="ARBA00004701"/>
    </source>
</evidence>
<dbReference type="AlphaFoldDB" id="A0AAJ2IUP8"/>
<evidence type="ECO:0000313" key="14">
    <source>
        <dbReference type="EMBL" id="MDT2583717.1"/>
    </source>
</evidence>
<dbReference type="Pfam" id="PF00984">
    <property type="entry name" value="UDPG_MGDP_dh"/>
    <property type="match status" value="1"/>
</dbReference>
<evidence type="ECO:0000256" key="7">
    <source>
        <dbReference type="ARBA" id="ARBA00023027"/>
    </source>
</evidence>
<feature type="binding site" evidence="12">
    <location>
        <position position="118"/>
    </location>
    <ligand>
        <name>NAD(+)</name>
        <dbReference type="ChEBI" id="CHEBI:57540"/>
    </ligand>
</feature>
<feature type="binding site" evidence="12">
    <location>
        <position position="34"/>
    </location>
    <ligand>
        <name>NAD(+)</name>
        <dbReference type="ChEBI" id="CHEBI:57540"/>
    </ligand>
</feature>
<evidence type="ECO:0000256" key="3">
    <source>
        <dbReference type="ARBA" id="ARBA00012954"/>
    </source>
</evidence>
<feature type="domain" description="UDP-glucose/GDP-mannose dehydrogenase C-terminal" evidence="13">
    <location>
        <begin position="300"/>
        <end position="387"/>
    </location>
</feature>
<dbReference type="SMART" id="SM00984">
    <property type="entry name" value="UDPG_MGDP_dh_C"/>
    <property type="match status" value="1"/>
</dbReference>
<feature type="binding site" evidence="11">
    <location>
        <position position="307"/>
    </location>
    <ligand>
        <name>substrate</name>
    </ligand>
</feature>
<reference evidence="14" key="1">
    <citation type="submission" date="2023-03" db="EMBL/GenBank/DDBJ databases">
        <authorList>
            <person name="Shen W."/>
            <person name="Cai J."/>
        </authorList>
    </citation>
    <scope>NUCLEOTIDE SEQUENCE</scope>
    <source>
        <strain evidence="14">P86-2</strain>
    </source>
</reference>
<gene>
    <name evidence="14" type="ORF">P7D17_06275</name>
</gene>
<sequence>MKISVFGLGYVGLSNALLLGQNEEVVAYDIVESKIKKLQQGQSILDDKEIIEFLDSDNVNVEFTTDFEKAVNHADYLIIATPTDYNEETQHFDTSTIENVIERAIAIRPDATFLIKSTIPVNYVQSLKDKYKTDNIIFSPEFLREGRALYDNLYPSRIVIGEVSQRGEELAEMFKRGAHKEDVATLLMNETEAEAVKLFSNTYLALRVAYFNELDTYAESNGLNTKKIIEGMGFDPRIGNYYNNPSFGYGGYCLPKDTKQVKAEFYGVPQEMMTAVVGSNTTRKEYIAKQILAKNPKTVGIYRLTMKAGSDNFRYSAIHDIIRILEKEGAKVVIFEPRLEEMTYHDIPVEKDFATFNEATDVIVANRIDDILRSVREKVYTRDLYERD</sequence>
<dbReference type="RefSeq" id="WP_285141516.1">
    <property type="nucleotide sequence ID" value="NZ_JARPXR010000006.1"/>
</dbReference>
<feature type="binding site" evidence="12">
    <location>
        <position position="29"/>
    </location>
    <ligand>
        <name>NAD(+)</name>
        <dbReference type="ChEBI" id="CHEBI:57540"/>
    </ligand>
</feature>
<dbReference type="InterPro" id="IPR014027">
    <property type="entry name" value="UDP-Glc/GDP-Man_DH_C"/>
</dbReference>
<comment type="catalytic activity">
    <reaction evidence="8 9">
        <text>UDP-alpha-D-glucose + 2 NAD(+) + H2O = UDP-alpha-D-glucuronate + 2 NADH + 3 H(+)</text>
        <dbReference type="Rhea" id="RHEA:23596"/>
        <dbReference type="ChEBI" id="CHEBI:15377"/>
        <dbReference type="ChEBI" id="CHEBI:15378"/>
        <dbReference type="ChEBI" id="CHEBI:57540"/>
        <dbReference type="ChEBI" id="CHEBI:57945"/>
        <dbReference type="ChEBI" id="CHEBI:58052"/>
        <dbReference type="ChEBI" id="CHEBI:58885"/>
        <dbReference type="EC" id="1.1.1.22"/>
    </reaction>
</comment>
<dbReference type="InterPro" id="IPR036220">
    <property type="entry name" value="UDP-Glc/GDP-Man_DH_C_sf"/>
</dbReference>
<proteinExistence type="inferred from homology"/>
<dbReference type="Pfam" id="PF03720">
    <property type="entry name" value="UDPG_MGDP_dh_C"/>
    <property type="match status" value="1"/>
</dbReference>
<dbReference type="SUPFAM" id="SSF48179">
    <property type="entry name" value="6-phosphogluconate dehydrogenase C-terminal domain-like"/>
    <property type="match status" value="1"/>
</dbReference>
<dbReference type="PANTHER" id="PTHR43750:SF2">
    <property type="entry name" value="UDP-GLUCOSE 6-DEHYDROGENASE"/>
    <property type="match status" value="1"/>
</dbReference>
<feature type="active site" description="Nucleophile" evidence="10">
    <location>
        <position position="253"/>
    </location>
</feature>
<evidence type="ECO:0000256" key="8">
    <source>
        <dbReference type="ARBA" id="ARBA00047473"/>
    </source>
</evidence>
<feature type="binding site" evidence="11">
    <location>
        <position position="306"/>
    </location>
    <ligand>
        <name>substrate</name>
    </ligand>
</feature>
<dbReference type="InterPro" id="IPR036291">
    <property type="entry name" value="NAD(P)-bd_dom_sf"/>
</dbReference>
<dbReference type="EC" id="1.1.1.22" evidence="3 9"/>
<feature type="binding site" evidence="12">
    <location>
        <position position="256"/>
    </location>
    <ligand>
        <name>NAD(+)</name>
        <dbReference type="ChEBI" id="CHEBI:57540"/>
    </ligand>
</feature>
<dbReference type="Proteomes" id="UP001262817">
    <property type="component" value="Unassembled WGS sequence"/>
</dbReference>
<evidence type="ECO:0000256" key="12">
    <source>
        <dbReference type="PIRSR" id="PIRSR500134-3"/>
    </source>
</evidence>
<dbReference type="InterPro" id="IPR013328">
    <property type="entry name" value="6PGD_dom2"/>
</dbReference>
<evidence type="ECO:0000313" key="15">
    <source>
        <dbReference type="Proteomes" id="UP001262817"/>
    </source>
</evidence>
<evidence type="ECO:0000256" key="5">
    <source>
        <dbReference type="ARBA" id="ARBA00022903"/>
    </source>
</evidence>
<dbReference type="PIRSF" id="PIRSF500134">
    <property type="entry name" value="UDPglc_DH_bac"/>
    <property type="match status" value="1"/>
</dbReference>
<evidence type="ECO:0000256" key="6">
    <source>
        <dbReference type="ARBA" id="ARBA00023002"/>
    </source>
</evidence>
<keyword evidence="5" id="KW-0972">Capsule biogenesis/degradation</keyword>
<evidence type="ECO:0000256" key="10">
    <source>
        <dbReference type="PIRSR" id="PIRSR500134-1"/>
    </source>
</evidence>
<dbReference type="PIRSF" id="PIRSF000124">
    <property type="entry name" value="UDPglc_GDPman_dh"/>
    <property type="match status" value="1"/>
</dbReference>
<dbReference type="Gene3D" id="1.10.1040.10">
    <property type="entry name" value="N-(1-d-carboxylethyl)-l-norvaline Dehydrogenase, domain 2"/>
    <property type="match status" value="1"/>
</dbReference>
<keyword evidence="7 9" id="KW-0520">NAD</keyword>
<feature type="binding site" evidence="12">
    <location>
        <position position="145"/>
    </location>
    <ligand>
        <name>NAD(+)</name>
        <dbReference type="ChEBI" id="CHEBI:57540"/>
    </ligand>
</feature>
<dbReference type="GO" id="GO:0051287">
    <property type="term" value="F:NAD binding"/>
    <property type="evidence" value="ECO:0007669"/>
    <property type="project" value="InterPro"/>
</dbReference>
<dbReference type="InterPro" id="IPR028357">
    <property type="entry name" value="UDPglc_DH_bac"/>
</dbReference>
<dbReference type="InterPro" id="IPR014026">
    <property type="entry name" value="UDP-Glc/GDP-Man_DH_dimer"/>
</dbReference>
<dbReference type="Gene3D" id="3.40.50.720">
    <property type="entry name" value="NAD(P)-binding Rossmann-like Domain"/>
    <property type="match status" value="2"/>
</dbReference>
<feature type="binding site" evidence="11">
    <location>
        <position position="250"/>
    </location>
    <ligand>
        <name>substrate</name>
    </ligand>
</feature>
<dbReference type="GO" id="GO:0003979">
    <property type="term" value="F:UDP-glucose 6-dehydrogenase activity"/>
    <property type="evidence" value="ECO:0007669"/>
    <property type="project" value="UniProtKB-EC"/>
</dbReference>
<organism evidence="14 15">
    <name type="scientific">Lactococcus petauri</name>
    <dbReference type="NCBI Taxonomy" id="1940789"/>
    <lineage>
        <taxon>Bacteria</taxon>
        <taxon>Bacillati</taxon>
        <taxon>Bacillota</taxon>
        <taxon>Bacilli</taxon>
        <taxon>Lactobacillales</taxon>
        <taxon>Streptococcaceae</taxon>
        <taxon>Lactococcus</taxon>
    </lineage>
</organism>
<keyword evidence="6 9" id="KW-0560">Oxidoreductase</keyword>
<feature type="binding site" evidence="12">
    <location>
        <position position="83"/>
    </location>
    <ligand>
        <name>NAD(+)</name>
        <dbReference type="ChEBI" id="CHEBI:57540"/>
    </ligand>
</feature>
<comment type="pathway">
    <text evidence="1">Nucleotide-sugar biosynthesis; UDP-alpha-D-glucuronate biosynthesis; UDP-alpha-D-glucuronate from UDP-alpha-D-glucose: step 1/1.</text>
</comment>
<dbReference type="SUPFAM" id="SSF52413">
    <property type="entry name" value="UDP-glucose/GDP-mannose dehydrogenase C-terminal domain"/>
    <property type="match status" value="1"/>
</dbReference>
<dbReference type="EMBL" id="JARPXR010000006">
    <property type="protein sequence ID" value="MDT2583717.1"/>
    <property type="molecule type" value="Genomic_DNA"/>
</dbReference>
<feature type="binding site" evidence="11">
    <location>
        <begin position="142"/>
        <end position="145"/>
    </location>
    <ligand>
        <name>substrate</name>
    </ligand>
</feature>
<evidence type="ECO:0000256" key="11">
    <source>
        <dbReference type="PIRSR" id="PIRSR500134-2"/>
    </source>
</evidence>
<feature type="binding site" evidence="11">
    <location>
        <position position="388"/>
    </location>
    <ligand>
        <name>substrate</name>
    </ligand>
</feature>